<evidence type="ECO:0008006" key="4">
    <source>
        <dbReference type="Google" id="ProtNLM"/>
    </source>
</evidence>
<gene>
    <name evidence="2" type="ORF">GCM10011589_41520</name>
</gene>
<keyword evidence="3" id="KW-1185">Reference proteome</keyword>
<dbReference type="EMBL" id="BMMI01000009">
    <property type="protein sequence ID" value="GGL80918.1"/>
    <property type="molecule type" value="Genomic_DNA"/>
</dbReference>
<protein>
    <recommendedName>
        <fullName evidence="4">DUF885 domain-containing protein</fullName>
    </recommendedName>
</protein>
<organism evidence="2 3">
    <name type="scientific">Modestobacter marinus</name>
    <dbReference type="NCBI Taxonomy" id="477641"/>
    <lineage>
        <taxon>Bacteria</taxon>
        <taxon>Bacillati</taxon>
        <taxon>Actinomycetota</taxon>
        <taxon>Actinomycetes</taxon>
        <taxon>Geodermatophilales</taxon>
        <taxon>Geodermatophilaceae</taxon>
        <taxon>Modestobacter</taxon>
    </lineage>
</organism>
<name>A0ABQ2G9A3_9ACTN</name>
<dbReference type="InterPro" id="IPR010281">
    <property type="entry name" value="DUF885"/>
</dbReference>
<evidence type="ECO:0000256" key="1">
    <source>
        <dbReference type="SAM" id="MobiDB-lite"/>
    </source>
</evidence>
<dbReference type="PANTHER" id="PTHR33361">
    <property type="entry name" value="GLR0591 PROTEIN"/>
    <property type="match status" value="1"/>
</dbReference>
<accession>A0ABQ2G9A3</accession>
<evidence type="ECO:0000313" key="3">
    <source>
        <dbReference type="Proteomes" id="UP000648663"/>
    </source>
</evidence>
<dbReference type="Proteomes" id="UP000648663">
    <property type="component" value="Unassembled WGS sequence"/>
</dbReference>
<sequence length="571" mass="62223">MRASPPAASVRGVSEPARPPSPLDQLADRFVDAHAADQPTVATYIGVPGHDDRWPDLTPDGHAASADLLRRTVAEVERVEPVDRRDDVARSAMLERLGAELALHDAGWTQAALNSMESPLQDFRTTFDLMPTDTEEDWAVVARRVAGIPEALGGYVAGLTDAAGRGRVSAVRQVRLAAGIARRWAGAGGQPGFYAGLTGPAPVGQALRADLDRAVEGVQTALLDFADTVERELLPRAPQADGVGRERYALESRLFTGMDLDLEETYAWGWAELARVVAEKQAVAEQIAPGQGVAGAVAALDADPARQVRGRDALQAWLQDTADRAMRALDGVHFDIPGPVKRVEGRLTPTSGEGVYYTGPTEDFSRPGRMWWSLPDGVTDMTTWRETTTVFHEGVPGHHLQIGQTVYNAALLNRWQRLLCWCSGHGEGWALYSERLMGELGFLDDPGDRLGMLDAQELRAARVVLDIGVHLDLPIPPGRATGDRWTYDVALAFLREHVDMEDAMRVDELHRYLGWPGQAPSYKVGERVFLTCRAQAEQRAGAEFDLKAWHRSVLDLGPLGLGPLAAELARF</sequence>
<dbReference type="PANTHER" id="PTHR33361:SF2">
    <property type="entry name" value="DUF885 DOMAIN-CONTAINING PROTEIN"/>
    <property type="match status" value="1"/>
</dbReference>
<evidence type="ECO:0000313" key="2">
    <source>
        <dbReference type="EMBL" id="GGL80918.1"/>
    </source>
</evidence>
<reference evidence="3" key="1">
    <citation type="journal article" date="2019" name="Int. J. Syst. Evol. Microbiol.">
        <title>The Global Catalogue of Microorganisms (GCM) 10K type strain sequencing project: providing services to taxonomists for standard genome sequencing and annotation.</title>
        <authorList>
            <consortium name="The Broad Institute Genomics Platform"/>
            <consortium name="The Broad Institute Genome Sequencing Center for Infectious Disease"/>
            <person name="Wu L."/>
            <person name="Ma J."/>
        </authorList>
    </citation>
    <scope>NUCLEOTIDE SEQUENCE [LARGE SCALE GENOMIC DNA]</scope>
    <source>
        <strain evidence="3">CGMCC 4.5581</strain>
    </source>
</reference>
<comment type="caution">
    <text evidence="2">The sequence shown here is derived from an EMBL/GenBank/DDBJ whole genome shotgun (WGS) entry which is preliminary data.</text>
</comment>
<proteinExistence type="predicted"/>
<feature type="region of interest" description="Disordered" evidence="1">
    <location>
        <begin position="1"/>
        <end position="22"/>
    </location>
</feature>
<dbReference type="Pfam" id="PF05960">
    <property type="entry name" value="DUF885"/>
    <property type="match status" value="1"/>
</dbReference>